<name>A0A4D8QAP7_AZOBR</name>
<proteinExistence type="predicted"/>
<dbReference type="Proteomes" id="UP000298596">
    <property type="component" value="Plasmid p7"/>
</dbReference>
<evidence type="ECO:0000313" key="2">
    <source>
        <dbReference type="Proteomes" id="UP000298596"/>
    </source>
</evidence>
<dbReference type="AlphaFoldDB" id="A0A4D8QAP7"/>
<dbReference type="EMBL" id="CP032337">
    <property type="protein sequence ID" value="QCO07447.1"/>
    <property type="molecule type" value="Genomic_DNA"/>
</dbReference>
<accession>A0A4D8QAP7</accession>
<protein>
    <submittedName>
        <fullName evidence="1">Uncharacterized protein</fullName>
    </submittedName>
</protein>
<gene>
    <name evidence="1" type="ORF">D3867_36805</name>
</gene>
<keyword evidence="1" id="KW-0614">Plasmid</keyword>
<organism evidence="1 2">
    <name type="scientific">Azospirillum brasilense</name>
    <dbReference type="NCBI Taxonomy" id="192"/>
    <lineage>
        <taxon>Bacteria</taxon>
        <taxon>Pseudomonadati</taxon>
        <taxon>Pseudomonadota</taxon>
        <taxon>Alphaproteobacteria</taxon>
        <taxon>Rhodospirillales</taxon>
        <taxon>Azospirillaceae</taxon>
        <taxon>Azospirillum</taxon>
    </lineage>
</organism>
<evidence type="ECO:0000313" key="1">
    <source>
        <dbReference type="EMBL" id="QCO07447.1"/>
    </source>
</evidence>
<sequence>MALNLPNLTAAFHNVIRQVATCPHRDQCLTDCGNLIPERPPSPDYLGPRYAGLAIIGANPGNAANGGQQAHDEAMEALMHRVGQERAPAAYHELMALLVMSMRGWKQVVSAAHQMALDYDIGEIAYIDIVKCKTFRGGADPFRTVGGTVARRCWETYTAHQLDLLQPTHVIGLWKPIGGVLRRLGYDVEFGEFRLPEGGAHPIEVVYGFHNGRRNLPAADRLVDALRVVDDFRGRRAVRGNDGDRG</sequence>
<geneLocation type="plasmid" evidence="1 2">
    <name>p7</name>
</geneLocation>
<reference evidence="1 2" key="1">
    <citation type="submission" date="2018-09" db="EMBL/GenBank/DDBJ databases">
        <title>Whole genome based analysis of evolution and adaptive divergence in Indian and Brazilian strains of Azospirillum brasilense.</title>
        <authorList>
            <person name="Singh C."/>
            <person name="Tripathi A.K."/>
        </authorList>
    </citation>
    <scope>NUCLEOTIDE SEQUENCE [LARGE SCALE GENOMIC DNA]</scope>
    <source>
        <strain evidence="1 2">MTCC4036</strain>
        <plasmid evidence="1 2">p7</plasmid>
    </source>
</reference>